<feature type="domain" description="Major facilitator superfamily (MFS) profile" evidence="7">
    <location>
        <begin position="48"/>
        <end position="488"/>
    </location>
</feature>
<dbReference type="InterPro" id="IPR005828">
    <property type="entry name" value="MFS_sugar_transport-like"/>
</dbReference>
<dbReference type="AlphaFoldDB" id="A0AA38R435"/>
<feature type="transmembrane region" description="Helical" evidence="6">
    <location>
        <begin position="466"/>
        <end position="484"/>
    </location>
</feature>
<dbReference type="GO" id="GO:0016020">
    <property type="term" value="C:membrane"/>
    <property type="evidence" value="ECO:0007669"/>
    <property type="project" value="UniProtKB-SubCell"/>
</dbReference>
<keyword evidence="9" id="KW-1185">Reference proteome</keyword>
<evidence type="ECO:0000313" key="9">
    <source>
        <dbReference type="Proteomes" id="UP001174694"/>
    </source>
</evidence>
<accession>A0AA38R435</accession>
<evidence type="ECO:0000313" key="8">
    <source>
        <dbReference type="EMBL" id="KAJ9132589.1"/>
    </source>
</evidence>
<comment type="similarity">
    <text evidence="2">Belongs to the major facilitator superfamily. Sugar transporter (TC 2.A.1.1) family.</text>
</comment>
<sequence>MAAAEAPLDTPKEEDNVPALKHVDITTMPVGSAKQPLLYSANPLLIFSMVVFGCSTLLFGYDNNIIGTLAALERFVARYQGPQPNGELVFTARNQDILYSLPLVGTILGAVISTPQQNYFGRKWSLIQDYTFSIGGVFLQLFAPNFGAFVAGRFWNGLGYGSALAIAPLYLADIVPASYRGISVASSNIFTIFSGTIATCVMKGTSTIDSDLSYKIPLAIQCALPVILIPLTAILPESPVWLLRKDRLEEARRTLRKLRRFSDEEVDGELAVMQRDQEGEMALTAGVRLWDIFARKQLRRTITAGSLFSMNQISGIILSTTYATVFLVQLGAGNAFTLTVVANICQLAGAIAGTLWVDRFRRRTVALTGMTILAVIDFTAGGLAFNSSDPSFAKGVAALSFIFNFVWTSTFYTLSLLMPSEIPTPRLRNMTMSYAIAWGQTTAVITTFASPQLVNTDAANLGAKAYLVWGGCMVGVITFMYFMLPDTNGRTVGEVDEMYGKKIPMRHWGGYVCSSAAPLDLRKVADER</sequence>
<dbReference type="SUPFAM" id="SSF103473">
    <property type="entry name" value="MFS general substrate transporter"/>
    <property type="match status" value="1"/>
</dbReference>
<dbReference type="Gene3D" id="1.20.1250.20">
    <property type="entry name" value="MFS general substrate transporter like domains"/>
    <property type="match status" value="1"/>
</dbReference>
<dbReference type="GO" id="GO:0005351">
    <property type="term" value="F:carbohydrate:proton symporter activity"/>
    <property type="evidence" value="ECO:0007669"/>
    <property type="project" value="TreeGrafter"/>
</dbReference>
<dbReference type="Pfam" id="PF00083">
    <property type="entry name" value="Sugar_tr"/>
    <property type="match status" value="1"/>
</dbReference>
<feature type="transmembrane region" description="Helical" evidence="6">
    <location>
        <begin position="335"/>
        <end position="357"/>
    </location>
</feature>
<dbReference type="PANTHER" id="PTHR48022:SF27">
    <property type="entry name" value="MAJOR FACILITATOR SUPERFAMILY (MFS) PROFILE DOMAIN-CONTAINING PROTEIN"/>
    <property type="match status" value="1"/>
</dbReference>
<dbReference type="PROSITE" id="PS50850">
    <property type="entry name" value="MFS"/>
    <property type="match status" value="1"/>
</dbReference>
<proteinExistence type="inferred from homology"/>
<dbReference type="Proteomes" id="UP001174694">
    <property type="component" value="Unassembled WGS sequence"/>
</dbReference>
<keyword evidence="3 6" id="KW-0812">Transmembrane</keyword>
<gene>
    <name evidence="8" type="ORF">NKR23_g11087</name>
</gene>
<evidence type="ECO:0000256" key="2">
    <source>
        <dbReference type="ARBA" id="ARBA00010992"/>
    </source>
</evidence>
<feature type="transmembrane region" description="Helical" evidence="6">
    <location>
        <begin position="126"/>
        <end position="148"/>
    </location>
</feature>
<dbReference type="FunFam" id="1.20.1250.20:FF:000078">
    <property type="entry name" value="MFS maltose transporter, putative"/>
    <property type="match status" value="1"/>
</dbReference>
<feature type="transmembrane region" description="Helical" evidence="6">
    <location>
        <begin position="37"/>
        <end position="61"/>
    </location>
</feature>
<evidence type="ECO:0000256" key="4">
    <source>
        <dbReference type="ARBA" id="ARBA00022989"/>
    </source>
</evidence>
<comment type="caution">
    <text evidence="8">The sequence shown here is derived from an EMBL/GenBank/DDBJ whole genome shotgun (WGS) entry which is preliminary data.</text>
</comment>
<feature type="transmembrane region" description="Helical" evidence="6">
    <location>
        <begin position="391"/>
        <end position="414"/>
    </location>
</feature>
<evidence type="ECO:0000256" key="1">
    <source>
        <dbReference type="ARBA" id="ARBA00004141"/>
    </source>
</evidence>
<feature type="transmembrane region" description="Helical" evidence="6">
    <location>
        <begin position="154"/>
        <end position="172"/>
    </location>
</feature>
<dbReference type="EMBL" id="JANBVO010000055">
    <property type="protein sequence ID" value="KAJ9132589.1"/>
    <property type="molecule type" value="Genomic_DNA"/>
</dbReference>
<dbReference type="InterPro" id="IPR050360">
    <property type="entry name" value="MFS_Sugar_Transporters"/>
</dbReference>
<evidence type="ECO:0000256" key="6">
    <source>
        <dbReference type="SAM" id="Phobius"/>
    </source>
</evidence>
<keyword evidence="4 6" id="KW-1133">Transmembrane helix</keyword>
<feature type="transmembrane region" description="Helical" evidence="6">
    <location>
        <begin position="364"/>
        <end position="385"/>
    </location>
</feature>
<keyword evidence="5 6" id="KW-0472">Membrane</keyword>
<comment type="subcellular location">
    <subcellularLocation>
        <location evidence="1">Membrane</location>
        <topology evidence="1">Multi-pass membrane protein</topology>
    </subcellularLocation>
</comment>
<feature type="transmembrane region" description="Helical" evidence="6">
    <location>
        <begin position="435"/>
        <end position="454"/>
    </location>
</feature>
<feature type="transmembrane region" description="Helical" evidence="6">
    <location>
        <begin position="216"/>
        <end position="235"/>
    </location>
</feature>
<dbReference type="InterPro" id="IPR036259">
    <property type="entry name" value="MFS_trans_sf"/>
</dbReference>
<organism evidence="8 9">
    <name type="scientific">Pleurostoma richardsiae</name>
    <dbReference type="NCBI Taxonomy" id="41990"/>
    <lineage>
        <taxon>Eukaryota</taxon>
        <taxon>Fungi</taxon>
        <taxon>Dikarya</taxon>
        <taxon>Ascomycota</taxon>
        <taxon>Pezizomycotina</taxon>
        <taxon>Sordariomycetes</taxon>
        <taxon>Sordariomycetidae</taxon>
        <taxon>Calosphaeriales</taxon>
        <taxon>Pleurostomataceae</taxon>
        <taxon>Pleurostoma</taxon>
    </lineage>
</organism>
<dbReference type="PANTHER" id="PTHR48022">
    <property type="entry name" value="PLASTIDIC GLUCOSE TRANSPORTER 4"/>
    <property type="match status" value="1"/>
</dbReference>
<protein>
    <submittedName>
        <fullName evidence="8">Major facilitator superfamily domain, general substrate transporter</fullName>
    </submittedName>
</protein>
<name>A0AA38R435_9PEZI</name>
<feature type="transmembrane region" description="Helical" evidence="6">
    <location>
        <begin position="184"/>
        <end position="204"/>
    </location>
</feature>
<evidence type="ECO:0000259" key="7">
    <source>
        <dbReference type="PROSITE" id="PS50850"/>
    </source>
</evidence>
<evidence type="ECO:0000256" key="5">
    <source>
        <dbReference type="ARBA" id="ARBA00023136"/>
    </source>
</evidence>
<reference evidence="8" key="1">
    <citation type="submission" date="2022-07" db="EMBL/GenBank/DDBJ databases">
        <title>Fungi with potential for degradation of polypropylene.</title>
        <authorList>
            <person name="Gostincar C."/>
        </authorList>
    </citation>
    <scope>NUCLEOTIDE SEQUENCE</scope>
    <source>
        <strain evidence="8">EXF-13308</strain>
    </source>
</reference>
<evidence type="ECO:0000256" key="3">
    <source>
        <dbReference type="ARBA" id="ARBA00022692"/>
    </source>
</evidence>
<feature type="transmembrane region" description="Helical" evidence="6">
    <location>
        <begin position="305"/>
        <end position="329"/>
    </location>
</feature>
<dbReference type="InterPro" id="IPR020846">
    <property type="entry name" value="MFS_dom"/>
</dbReference>